<dbReference type="GO" id="GO:0019773">
    <property type="term" value="C:proteasome core complex, alpha-subunit complex"/>
    <property type="evidence" value="ECO:0007669"/>
    <property type="project" value="InterPro"/>
</dbReference>
<evidence type="ECO:0000259" key="1">
    <source>
        <dbReference type="SMART" id="SM00948"/>
    </source>
</evidence>
<dbReference type="Gene3D" id="3.60.20.10">
    <property type="entry name" value="Glutamine Phosphoribosylpyrophosphate, subunit 1, domain 1"/>
    <property type="match status" value="1"/>
</dbReference>
<dbReference type="InterPro" id="IPR029055">
    <property type="entry name" value="Ntn_hydrolases_N"/>
</dbReference>
<feature type="domain" description="Proteasome alpha-type subunits" evidence="1">
    <location>
        <begin position="6"/>
        <end position="28"/>
    </location>
</feature>
<dbReference type="Proteomes" id="UP000325081">
    <property type="component" value="Unassembled WGS sequence"/>
</dbReference>
<dbReference type="SMART" id="SM00948">
    <property type="entry name" value="Proteasome_A_N"/>
    <property type="match status" value="1"/>
</dbReference>
<keyword evidence="2" id="KW-0647">Proteasome</keyword>
<proteinExistence type="predicted"/>
<reference evidence="3" key="1">
    <citation type="journal article" date="2019" name="Curr. Biol.">
        <title>Genome Sequence of Striga asiatica Provides Insight into the Evolution of Plant Parasitism.</title>
        <authorList>
            <person name="Yoshida S."/>
            <person name="Kim S."/>
            <person name="Wafula E.K."/>
            <person name="Tanskanen J."/>
            <person name="Kim Y.M."/>
            <person name="Honaas L."/>
            <person name="Yang Z."/>
            <person name="Spallek T."/>
            <person name="Conn C.E."/>
            <person name="Ichihashi Y."/>
            <person name="Cheong K."/>
            <person name="Cui S."/>
            <person name="Der J.P."/>
            <person name="Gundlach H."/>
            <person name="Jiao Y."/>
            <person name="Hori C."/>
            <person name="Ishida J.K."/>
            <person name="Kasahara H."/>
            <person name="Kiba T."/>
            <person name="Kim M.S."/>
            <person name="Koo N."/>
            <person name="Laohavisit A."/>
            <person name="Lee Y.H."/>
            <person name="Lumba S."/>
            <person name="McCourt P."/>
            <person name="Mortimer J.C."/>
            <person name="Mutuku J.M."/>
            <person name="Nomura T."/>
            <person name="Sasaki-Sekimoto Y."/>
            <person name="Seto Y."/>
            <person name="Wang Y."/>
            <person name="Wakatake T."/>
            <person name="Sakakibara H."/>
            <person name="Demura T."/>
            <person name="Yamaguchi S."/>
            <person name="Yoneyama K."/>
            <person name="Manabe R.I."/>
            <person name="Nelson D.C."/>
            <person name="Schulman A.H."/>
            <person name="Timko M.P."/>
            <person name="dePamphilis C.W."/>
            <person name="Choi D."/>
            <person name="Shirasu K."/>
        </authorList>
    </citation>
    <scope>NUCLEOTIDE SEQUENCE [LARGE SCALE GENOMIC DNA]</scope>
    <source>
        <strain evidence="3">cv. UVA1</strain>
    </source>
</reference>
<evidence type="ECO:0000313" key="2">
    <source>
        <dbReference type="EMBL" id="GER25484.1"/>
    </source>
</evidence>
<dbReference type="AlphaFoldDB" id="A0A5A7NYH4"/>
<gene>
    <name evidence="2" type="ORF">STAS_01069</name>
</gene>
<sequence length="201" mass="22190">MFRNQYDTDETTWLPTGRLFQVEYAMEVVKQKSSRRWKKKLEIGDCGTVTAEGKRAAEAEDESSRGLLPAVLIAGGRGWSQRLVVTGFAGSRNSRVNKGRRNSSRDGGGARQRLTAWEDSGSWRCWGPRGGYSPAGGSRRDGRGYCAAEGLAGDWSARRSEDGGGGDDEMMVMVSRRVWVVATWRSTTTGKIRGGDDDDRW</sequence>
<protein>
    <submittedName>
        <fullName evidence="2">Proteasome subunit alpha type</fullName>
    </submittedName>
</protein>
<comment type="caution">
    <text evidence="2">The sequence shown here is derived from an EMBL/GenBank/DDBJ whole genome shotgun (WGS) entry which is preliminary data.</text>
</comment>
<dbReference type="EMBL" id="BKCP01000114">
    <property type="protein sequence ID" value="GER25484.1"/>
    <property type="molecule type" value="Genomic_DNA"/>
</dbReference>
<dbReference type="Pfam" id="PF10584">
    <property type="entry name" value="Proteasome_A_N"/>
    <property type="match status" value="1"/>
</dbReference>
<dbReference type="GO" id="GO:0006511">
    <property type="term" value="P:ubiquitin-dependent protein catabolic process"/>
    <property type="evidence" value="ECO:0007669"/>
    <property type="project" value="InterPro"/>
</dbReference>
<evidence type="ECO:0000313" key="3">
    <source>
        <dbReference type="Proteomes" id="UP000325081"/>
    </source>
</evidence>
<name>A0A5A7NYH4_STRAF</name>
<organism evidence="2 3">
    <name type="scientific">Striga asiatica</name>
    <name type="common">Asiatic witchweed</name>
    <name type="synonym">Buchnera asiatica</name>
    <dbReference type="NCBI Taxonomy" id="4170"/>
    <lineage>
        <taxon>Eukaryota</taxon>
        <taxon>Viridiplantae</taxon>
        <taxon>Streptophyta</taxon>
        <taxon>Embryophyta</taxon>
        <taxon>Tracheophyta</taxon>
        <taxon>Spermatophyta</taxon>
        <taxon>Magnoliopsida</taxon>
        <taxon>eudicotyledons</taxon>
        <taxon>Gunneridae</taxon>
        <taxon>Pentapetalae</taxon>
        <taxon>asterids</taxon>
        <taxon>lamiids</taxon>
        <taxon>Lamiales</taxon>
        <taxon>Orobanchaceae</taxon>
        <taxon>Buchnereae</taxon>
        <taxon>Striga</taxon>
    </lineage>
</organism>
<accession>A0A5A7NYH4</accession>
<dbReference type="SUPFAM" id="SSF56235">
    <property type="entry name" value="N-terminal nucleophile aminohydrolases (Ntn hydrolases)"/>
    <property type="match status" value="1"/>
</dbReference>
<dbReference type="InterPro" id="IPR000426">
    <property type="entry name" value="Proteasome_asu_N"/>
</dbReference>
<dbReference type="OrthoDB" id="431557at2759"/>
<keyword evidence="3" id="KW-1185">Reference proteome</keyword>